<keyword evidence="1" id="KW-0812">Transmembrane</keyword>
<gene>
    <name evidence="2" type="ORF">C2G38_2054938</name>
</gene>
<evidence type="ECO:0000313" key="3">
    <source>
        <dbReference type="Proteomes" id="UP000266673"/>
    </source>
</evidence>
<evidence type="ECO:0000313" key="2">
    <source>
        <dbReference type="EMBL" id="RIB30077.1"/>
    </source>
</evidence>
<keyword evidence="3" id="KW-1185">Reference proteome</keyword>
<dbReference type="EMBL" id="QKWP01000022">
    <property type="protein sequence ID" value="RIB30077.1"/>
    <property type="molecule type" value="Genomic_DNA"/>
</dbReference>
<comment type="caution">
    <text evidence="2">The sequence shown here is derived from an EMBL/GenBank/DDBJ whole genome shotgun (WGS) entry which is preliminary data.</text>
</comment>
<name>A0A397W8Y7_9GLOM</name>
<keyword evidence="1" id="KW-0472">Membrane</keyword>
<evidence type="ECO:0000256" key="1">
    <source>
        <dbReference type="SAM" id="Phobius"/>
    </source>
</evidence>
<feature type="transmembrane region" description="Helical" evidence="1">
    <location>
        <begin position="160"/>
        <end position="180"/>
    </location>
</feature>
<proteinExistence type="predicted"/>
<accession>A0A397W8Y7</accession>
<organism evidence="2 3">
    <name type="scientific">Gigaspora rosea</name>
    <dbReference type="NCBI Taxonomy" id="44941"/>
    <lineage>
        <taxon>Eukaryota</taxon>
        <taxon>Fungi</taxon>
        <taxon>Fungi incertae sedis</taxon>
        <taxon>Mucoromycota</taxon>
        <taxon>Glomeromycotina</taxon>
        <taxon>Glomeromycetes</taxon>
        <taxon>Diversisporales</taxon>
        <taxon>Gigasporaceae</taxon>
        <taxon>Gigaspora</taxon>
    </lineage>
</organism>
<dbReference type="AlphaFoldDB" id="A0A397W8Y7"/>
<sequence length="209" mass="24995">MINSEFDDIFEGELSDVDENCRGCKKLNRILKYNRHRKIALPELDFKEINQDTLEATISLLIHYRLYDTLAELISSGIVQVDDIEIPSVVKIKIRKQKNSGKSIHEIFYKELEREIGMSVERKQGINWIILYRDTLNFAFGCFKQGCRYCMKMTHFFKEWFHLIFLIFLVIWVFKILNIWSSASWSIESDSNYLMSVRKFFFFRPYKVN</sequence>
<protein>
    <submittedName>
        <fullName evidence="2">Uncharacterized protein</fullName>
    </submittedName>
</protein>
<keyword evidence="1" id="KW-1133">Transmembrane helix</keyword>
<reference evidence="2 3" key="1">
    <citation type="submission" date="2018-06" db="EMBL/GenBank/DDBJ databases">
        <title>Comparative genomics reveals the genomic features of Rhizophagus irregularis, R. cerebriforme, R. diaphanum and Gigaspora rosea, and their symbiotic lifestyle signature.</title>
        <authorList>
            <person name="Morin E."/>
            <person name="San Clemente H."/>
            <person name="Chen E.C.H."/>
            <person name="De La Providencia I."/>
            <person name="Hainaut M."/>
            <person name="Kuo A."/>
            <person name="Kohler A."/>
            <person name="Murat C."/>
            <person name="Tang N."/>
            <person name="Roy S."/>
            <person name="Loubradou J."/>
            <person name="Henrissat B."/>
            <person name="Grigoriev I.V."/>
            <person name="Corradi N."/>
            <person name="Roux C."/>
            <person name="Martin F.M."/>
        </authorList>
    </citation>
    <scope>NUCLEOTIDE SEQUENCE [LARGE SCALE GENOMIC DNA]</scope>
    <source>
        <strain evidence="2 3">DAOM 194757</strain>
    </source>
</reference>
<dbReference type="OrthoDB" id="2378951at2759"/>
<dbReference type="Proteomes" id="UP000266673">
    <property type="component" value="Unassembled WGS sequence"/>
</dbReference>